<gene>
    <name evidence="1" type="ORF">GNZ21_08040</name>
</gene>
<dbReference type="Proteomes" id="UP000460157">
    <property type="component" value="Unassembled WGS sequence"/>
</dbReference>
<accession>A0A7K1UIJ8</accession>
<name>A0A7K1UIJ8_9MICC</name>
<evidence type="ECO:0000313" key="1">
    <source>
        <dbReference type="EMBL" id="MVT26305.1"/>
    </source>
</evidence>
<proteinExistence type="predicted"/>
<sequence length="60" mass="6675">MTWFVLIGLGFSVFLVLARSGRPAQRSPGPPREIPFEFSLVHRGQPRKLTAVADVDISPR</sequence>
<comment type="caution">
    <text evidence="1">The sequence shown here is derived from an EMBL/GenBank/DDBJ whole genome shotgun (WGS) entry which is preliminary data.</text>
</comment>
<organism evidence="1 2">
    <name type="scientific">Nesterenkonia alkaliphila</name>
    <dbReference type="NCBI Taxonomy" id="1463631"/>
    <lineage>
        <taxon>Bacteria</taxon>
        <taxon>Bacillati</taxon>
        <taxon>Actinomycetota</taxon>
        <taxon>Actinomycetes</taxon>
        <taxon>Micrococcales</taxon>
        <taxon>Micrococcaceae</taxon>
        <taxon>Nesterenkonia</taxon>
    </lineage>
</organism>
<evidence type="ECO:0000313" key="2">
    <source>
        <dbReference type="Proteomes" id="UP000460157"/>
    </source>
</evidence>
<reference evidence="1 2" key="1">
    <citation type="submission" date="2019-12" db="EMBL/GenBank/DDBJ databases">
        <title>Nesterenkonia muleiensis sp. nov., a novel actinobacterium isolated from sap of Populus euphratica.</title>
        <authorList>
            <person name="Wang R."/>
        </authorList>
    </citation>
    <scope>NUCLEOTIDE SEQUENCE [LARGE SCALE GENOMIC DNA]</scope>
    <source>
        <strain evidence="1 2">F10</strain>
    </source>
</reference>
<dbReference type="RefSeq" id="WP_157323124.1">
    <property type="nucleotide sequence ID" value="NZ_BMFX01000047.1"/>
</dbReference>
<keyword evidence="2" id="KW-1185">Reference proteome</keyword>
<dbReference type="AlphaFoldDB" id="A0A7K1UIJ8"/>
<protein>
    <submittedName>
        <fullName evidence="1">Uncharacterized protein</fullName>
    </submittedName>
</protein>
<dbReference type="EMBL" id="WRPM01000058">
    <property type="protein sequence ID" value="MVT26305.1"/>
    <property type="molecule type" value="Genomic_DNA"/>
</dbReference>